<evidence type="ECO:0000256" key="12">
    <source>
        <dbReference type="PIRSR" id="PIRSR001589-2"/>
    </source>
</evidence>
<feature type="binding site" evidence="12">
    <location>
        <position position="96"/>
    </location>
    <ligand>
        <name>L-glutamine</name>
        <dbReference type="ChEBI" id="CHEBI:58359"/>
    </ligand>
</feature>
<organism evidence="15 16">
    <name type="scientific">Oxynema aestuarii AP17</name>
    <dbReference type="NCBI Taxonomy" id="2064643"/>
    <lineage>
        <taxon>Bacteria</taxon>
        <taxon>Bacillati</taxon>
        <taxon>Cyanobacteriota</taxon>
        <taxon>Cyanophyceae</taxon>
        <taxon>Oscillatoriophycideae</taxon>
        <taxon>Oscillatoriales</taxon>
        <taxon>Oscillatoriaceae</taxon>
        <taxon>Oxynema</taxon>
        <taxon>Oxynema aestuarii</taxon>
    </lineage>
</organism>
<dbReference type="EC" id="6.3.5.4" evidence="2"/>
<dbReference type="Proteomes" id="UP000500857">
    <property type="component" value="Chromosome"/>
</dbReference>
<comment type="similarity">
    <text evidence="1">Belongs to the asparagine synthetase family.</text>
</comment>
<dbReference type="InterPro" id="IPR006426">
    <property type="entry name" value="Asn_synth_AEB"/>
</dbReference>
<dbReference type="SUPFAM" id="SSF52402">
    <property type="entry name" value="Adenine nucleotide alpha hydrolases-like"/>
    <property type="match status" value="1"/>
</dbReference>
<dbReference type="NCBIfam" id="TIGR01536">
    <property type="entry name" value="asn_synth_AEB"/>
    <property type="match status" value="1"/>
</dbReference>
<dbReference type="PANTHER" id="PTHR11772:SF2">
    <property type="entry name" value="ASPARAGINE SYNTHETASE [GLUTAMINE-HYDROLYZING]"/>
    <property type="match status" value="1"/>
</dbReference>
<feature type="active site" description="For GATase activity" evidence="11">
    <location>
        <position position="2"/>
    </location>
</feature>
<gene>
    <name evidence="15" type="primary">asnB</name>
    <name evidence="15" type="ORF">HCG48_00440</name>
</gene>
<dbReference type="Gene3D" id="3.40.50.620">
    <property type="entry name" value="HUPs"/>
    <property type="match status" value="1"/>
</dbReference>
<evidence type="ECO:0000256" key="13">
    <source>
        <dbReference type="PIRSR" id="PIRSR001589-3"/>
    </source>
</evidence>
<dbReference type="GO" id="GO:0006529">
    <property type="term" value="P:asparagine biosynthetic process"/>
    <property type="evidence" value="ECO:0007669"/>
    <property type="project" value="UniProtKB-KW"/>
</dbReference>
<evidence type="ECO:0000256" key="9">
    <source>
        <dbReference type="ARBA" id="ARBA00029440"/>
    </source>
</evidence>
<keyword evidence="8 11" id="KW-0315">Glutamine amidotransferase</keyword>
<dbReference type="GO" id="GO:0004066">
    <property type="term" value="F:asparagine synthase (glutamine-hydrolyzing) activity"/>
    <property type="evidence" value="ECO:0007669"/>
    <property type="project" value="UniProtKB-EC"/>
</dbReference>
<reference evidence="15 16" key="1">
    <citation type="submission" date="2020-04" db="EMBL/GenBank/DDBJ databases">
        <authorList>
            <person name="Basu S."/>
            <person name="Maruthanayagam V."/>
            <person name="Chakraborty S."/>
            <person name="Pramanik A."/>
            <person name="Mukherjee J."/>
            <person name="Brink B."/>
        </authorList>
    </citation>
    <scope>NUCLEOTIDE SEQUENCE [LARGE SCALE GENOMIC DNA]</scope>
    <source>
        <strain evidence="15 16">AP17</strain>
    </source>
</reference>
<dbReference type="GO" id="GO:0005829">
    <property type="term" value="C:cytosol"/>
    <property type="evidence" value="ECO:0007669"/>
    <property type="project" value="TreeGrafter"/>
</dbReference>
<evidence type="ECO:0000256" key="8">
    <source>
        <dbReference type="ARBA" id="ARBA00022962"/>
    </source>
</evidence>
<dbReference type="InterPro" id="IPR029055">
    <property type="entry name" value="Ntn_hydrolases_N"/>
</dbReference>
<dbReference type="RefSeq" id="WP_168567402.1">
    <property type="nucleotide sequence ID" value="NZ_CP051167.1"/>
</dbReference>
<dbReference type="InterPro" id="IPR017932">
    <property type="entry name" value="GATase_2_dom"/>
</dbReference>
<proteinExistence type="inferred from homology"/>
<evidence type="ECO:0000313" key="15">
    <source>
        <dbReference type="EMBL" id="QIZ69245.1"/>
    </source>
</evidence>
<evidence type="ECO:0000256" key="2">
    <source>
        <dbReference type="ARBA" id="ARBA00012737"/>
    </source>
</evidence>
<name>A0A6H1TS24_9CYAN</name>
<dbReference type="Gene3D" id="3.60.20.10">
    <property type="entry name" value="Glutamine Phosphoribosylpyrophosphate, subunit 1, domain 1"/>
    <property type="match status" value="1"/>
</dbReference>
<evidence type="ECO:0000256" key="3">
    <source>
        <dbReference type="ARBA" id="ARBA00022598"/>
    </source>
</evidence>
<feature type="domain" description="Glutamine amidotransferase type-2" evidence="14">
    <location>
        <begin position="2"/>
        <end position="180"/>
    </location>
</feature>
<dbReference type="EMBL" id="CP051167">
    <property type="protein sequence ID" value="QIZ69245.1"/>
    <property type="molecule type" value="Genomic_DNA"/>
</dbReference>
<dbReference type="InterPro" id="IPR050795">
    <property type="entry name" value="Asn_Synthetase"/>
</dbReference>
<dbReference type="CDD" id="cd00712">
    <property type="entry name" value="AsnB"/>
    <property type="match status" value="1"/>
</dbReference>
<evidence type="ECO:0000256" key="4">
    <source>
        <dbReference type="ARBA" id="ARBA00022605"/>
    </source>
</evidence>
<keyword evidence="6 12" id="KW-0067">ATP-binding</keyword>
<dbReference type="Pfam" id="PF13537">
    <property type="entry name" value="GATase_7"/>
    <property type="match status" value="1"/>
</dbReference>
<comment type="pathway">
    <text evidence="9">Amino-acid biosynthesis.</text>
</comment>
<feature type="site" description="Important for beta-aspartyl-AMP intermediate formation" evidence="13">
    <location>
        <position position="327"/>
    </location>
</feature>
<evidence type="ECO:0000256" key="10">
    <source>
        <dbReference type="ARBA" id="ARBA00048741"/>
    </source>
</evidence>
<evidence type="ECO:0000256" key="7">
    <source>
        <dbReference type="ARBA" id="ARBA00022888"/>
    </source>
</evidence>
<keyword evidence="4 11" id="KW-0028">Amino-acid biosynthesis</keyword>
<keyword evidence="5 12" id="KW-0547">Nucleotide-binding</keyword>
<keyword evidence="3 15" id="KW-0436">Ligase</keyword>
<dbReference type="KEGG" id="oxy:HCG48_00440"/>
<dbReference type="AlphaFoldDB" id="A0A6H1TS24"/>
<evidence type="ECO:0000256" key="5">
    <source>
        <dbReference type="ARBA" id="ARBA00022741"/>
    </source>
</evidence>
<dbReference type="InterPro" id="IPR014729">
    <property type="entry name" value="Rossmann-like_a/b/a_fold"/>
</dbReference>
<comment type="catalytic activity">
    <reaction evidence="10">
        <text>L-aspartate + L-glutamine + ATP + H2O = L-asparagine + L-glutamate + AMP + diphosphate + H(+)</text>
        <dbReference type="Rhea" id="RHEA:12228"/>
        <dbReference type="ChEBI" id="CHEBI:15377"/>
        <dbReference type="ChEBI" id="CHEBI:15378"/>
        <dbReference type="ChEBI" id="CHEBI:29985"/>
        <dbReference type="ChEBI" id="CHEBI:29991"/>
        <dbReference type="ChEBI" id="CHEBI:30616"/>
        <dbReference type="ChEBI" id="CHEBI:33019"/>
        <dbReference type="ChEBI" id="CHEBI:58048"/>
        <dbReference type="ChEBI" id="CHEBI:58359"/>
        <dbReference type="ChEBI" id="CHEBI:456215"/>
        <dbReference type="EC" id="6.3.5.4"/>
    </reaction>
</comment>
<sequence length="500" mass="56175">MCGIAGIWGDKDQTSVKAMMDSLIHRGPDAEGMFVSTSVEGILGHRRLSIMDPEGGNQPIYGRQKSRAIVANGEIYNFKQLRSGLSDRYDFNTSSDTEAILHLYEESGTDVLQQIDGMYAFAIADGDSLFAARDPIGIKPLYYGEKDGSFLFASELKAIAPHCRNVREFPPGSLFHSDSGFSSFYSVPDLDPELATDADYWIPRLRETLETAVVKRLMSDVPLGAFLSGGLDSSLIAAIARQHQSPLHTFSVGIEGSKDLEAARLVSRHLDTIHHEYTITAKEVREKLPEIIYFLESYDQDLVRSAIPCYFTSRLAAQHVKVILTGEGADELFAGYTYYKDIPDEATLHRELRRSVTSLHNINLQRVDRLTMAHSIEGRVPFLDLKMIELGQRIPAKLKLVGSPVTEKWILRKTFEDLLPEQIVWRVKEQFDEGSGTVDLLSEMLASAIDPEAAQGYARQHPDANLRSPEECYYHQIFMDVFDRPEPILDNVARWSERPL</sequence>
<dbReference type="InterPro" id="IPR033738">
    <property type="entry name" value="AsnB_N"/>
</dbReference>
<dbReference type="PANTHER" id="PTHR11772">
    <property type="entry name" value="ASPARAGINE SYNTHETASE"/>
    <property type="match status" value="1"/>
</dbReference>
<keyword evidence="16" id="KW-1185">Reference proteome</keyword>
<dbReference type="Pfam" id="PF00733">
    <property type="entry name" value="Asn_synthase"/>
    <property type="match status" value="2"/>
</dbReference>
<dbReference type="PIRSF" id="PIRSF001589">
    <property type="entry name" value="Asn_synthetase_glu-h"/>
    <property type="match status" value="1"/>
</dbReference>
<evidence type="ECO:0000256" key="11">
    <source>
        <dbReference type="PIRSR" id="PIRSR001589-1"/>
    </source>
</evidence>
<dbReference type="PROSITE" id="PS51278">
    <property type="entry name" value="GATASE_TYPE_2"/>
    <property type="match status" value="1"/>
</dbReference>
<dbReference type="InterPro" id="IPR001962">
    <property type="entry name" value="Asn_synthase"/>
</dbReference>
<dbReference type="CDD" id="cd01991">
    <property type="entry name" value="Asn_synthase_B_C"/>
    <property type="match status" value="1"/>
</dbReference>
<dbReference type="NCBIfam" id="NF006949">
    <property type="entry name" value="PRK09431.1"/>
    <property type="match status" value="1"/>
</dbReference>
<dbReference type="GO" id="GO:0005524">
    <property type="term" value="F:ATP binding"/>
    <property type="evidence" value="ECO:0007669"/>
    <property type="project" value="UniProtKB-KW"/>
</dbReference>
<dbReference type="SUPFAM" id="SSF56235">
    <property type="entry name" value="N-terminal nucleophile aminohydrolases (Ntn hydrolases)"/>
    <property type="match status" value="1"/>
</dbReference>
<accession>A0A6H1TS24</accession>
<feature type="binding site" evidence="12">
    <location>
        <position position="252"/>
    </location>
    <ligand>
        <name>ATP</name>
        <dbReference type="ChEBI" id="CHEBI:30616"/>
    </ligand>
</feature>
<protein>
    <recommendedName>
        <fullName evidence="2">asparagine synthase (glutamine-hydrolyzing)</fullName>
        <ecNumber evidence="2">6.3.5.4</ecNumber>
    </recommendedName>
</protein>
<evidence type="ECO:0000256" key="1">
    <source>
        <dbReference type="ARBA" id="ARBA00005752"/>
    </source>
</evidence>
<keyword evidence="7 11" id="KW-0061">Asparagine biosynthesis</keyword>
<evidence type="ECO:0000259" key="14">
    <source>
        <dbReference type="PROSITE" id="PS51278"/>
    </source>
</evidence>
<evidence type="ECO:0000256" key="6">
    <source>
        <dbReference type="ARBA" id="ARBA00022840"/>
    </source>
</evidence>
<evidence type="ECO:0000313" key="16">
    <source>
        <dbReference type="Proteomes" id="UP000500857"/>
    </source>
</evidence>